<dbReference type="Gene3D" id="1.10.565.10">
    <property type="entry name" value="Retinoid X Receptor"/>
    <property type="match status" value="1"/>
</dbReference>
<dbReference type="OrthoDB" id="5771769at2759"/>
<dbReference type="SUPFAM" id="SSF48508">
    <property type="entry name" value="Nuclear receptor ligand-binding domain"/>
    <property type="match status" value="1"/>
</dbReference>
<organism evidence="4 5">
    <name type="scientific">Ramazzottius varieornatus</name>
    <name type="common">Water bear</name>
    <name type="synonym">Tardigrade</name>
    <dbReference type="NCBI Taxonomy" id="947166"/>
    <lineage>
        <taxon>Eukaryota</taxon>
        <taxon>Metazoa</taxon>
        <taxon>Ecdysozoa</taxon>
        <taxon>Tardigrada</taxon>
        <taxon>Eutardigrada</taxon>
        <taxon>Parachela</taxon>
        <taxon>Hypsibioidea</taxon>
        <taxon>Ramazzottiidae</taxon>
        <taxon>Ramazzottius</taxon>
    </lineage>
</organism>
<evidence type="ECO:0000313" key="4">
    <source>
        <dbReference type="EMBL" id="GAU99224.1"/>
    </source>
</evidence>
<dbReference type="Proteomes" id="UP000186922">
    <property type="component" value="Unassembled WGS sequence"/>
</dbReference>
<comment type="caution">
    <text evidence="4">The sequence shown here is derived from an EMBL/GenBank/DDBJ whole genome shotgun (WGS) entry which is preliminary data.</text>
</comment>
<gene>
    <name evidence="4" type="primary">RvY_10256-1</name>
    <name evidence="4" type="synonym">RvY_10256.1</name>
    <name evidence="4" type="ORF">RvY_10256</name>
</gene>
<keyword evidence="2" id="KW-0804">Transcription</keyword>
<keyword evidence="5" id="KW-1185">Reference proteome</keyword>
<dbReference type="InterPro" id="IPR035500">
    <property type="entry name" value="NHR-like_dom_sf"/>
</dbReference>
<keyword evidence="3" id="KW-0675">Receptor</keyword>
<evidence type="ECO:0000313" key="5">
    <source>
        <dbReference type="Proteomes" id="UP000186922"/>
    </source>
</evidence>
<evidence type="ECO:0008006" key="6">
    <source>
        <dbReference type="Google" id="ProtNLM"/>
    </source>
</evidence>
<protein>
    <recommendedName>
        <fullName evidence="6">NR LBD domain-containing protein</fullName>
    </recommendedName>
</protein>
<evidence type="ECO:0000256" key="2">
    <source>
        <dbReference type="ARBA" id="ARBA00023163"/>
    </source>
</evidence>
<dbReference type="AlphaFoldDB" id="A0A1D1VC67"/>
<name>A0A1D1VC67_RAMVA</name>
<dbReference type="EMBL" id="BDGG01000005">
    <property type="protein sequence ID" value="GAU99224.1"/>
    <property type="molecule type" value="Genomic_DNA"/>
</dbReference>
<proteinExistence type="predicted"/>
<evidence type="ECO:0000256" key="1">
    <source>
        <dbReference type="ARBA" id="ARBA00023015"/>
    </source>
</evidence>
<keyword evidence="1" id="KW-0805">Transcription regulation</keyword>
<reference evidence="4 5" key="1">
    <citation type="journal article" date="2016" name="Nat. Commun.">
        <title>Extremotolerant tardigrade genome and improved radiotolerance of human cultured cells by tardigrade-unique protein.</title>
        <authorList>
            <person name="Hashimoto T."/>
            <person name="Horikawa D.D."/>
            <person name="Saito Y."/>
            <person name="Kuwahara H."/>
            <person name="Kozuka-Hata H."/>
            <person name="Shin-I T."/>
            <person name="Minakuchi Y."/>
            <person name="Ohishi K."/>
            <person name="Motoyama A."/>
            <person name="Aizu T."/>
            <person name="Enomoto A."/>
            <person name="Kondo K."/>
            <person name="Tanaka S."/>
            <person name="Hara Y."/>
            <person name="Koshikawa S."/>
            <person name="Sagara H."/>
            <person name="Miura T."/>
            <person name="Yokobori S."/>
            <person name="Miyagawa K."/>
            <person name="Suzuki Y."/>
            <person name="Kubo T."/>
            <person name="Oyama M."/>
            <person name="Kohara Y."/>
            <person name="Fujiyama A."/>
            <person name="Arakawa K."/>
            <person name="Katayama T."/>
            <person name="Toyoda A."/>
            <person name="Kunieda T."/>
        </authorList>
    </citation>
    <scope>NUCLEOTIDE SEQUENCE [LARGE SCALE GENOMIC DNA]</scope>
    <source>
        <strain evidence="4 5">YOKOZUNA-1</strain>
    </source>
</reference>
<evidence type="ECO:0000256" key="3">
    <source>
        <dbReference type="ARBA" id="ARBA00023170"/>
    </source>
</evidence>
<sequence length="143" mass="16069">MEAISGAIWPGLFILHLSHGPWMESVCAALWNRGGADSNFLVKLLLRCRDAQLDPSEFAVIESLIVVQNLQGLILTPFLTDLQERLHGFLWTHCSVTQATAPTLRFAKFQMLVNQLRRVKAEQIQQELPSLSLNAPTTSRAFR</sequence>
<accession>A0A1D1VC67</accession>